<dbReference type="RefSeq" id="WP_104423370.1">
    <property type="nucleotide sequence ID" value="NZ_PTIY01000005.1"/>
</dbReference>
<feature type="domain" description="LysM" evidence="4">
    <location>
        <begin position="44"/>
        <end position="88"/>
    </location>
</feature>
<gene>
    <name evidence="5" type="ORF">B0F88_10594</name>
</gene>
<dbReference type="CDD" id="cd00118">
    <property type="entry name" value="LysM"/>
    <property type="match status" value="1"/>
</dbReference>
<dbReference type="OrthoDB" id="9793746at2"/>
<feature type="compositionally biased region" description="Basic and acidic residues" evidence="2">
    <location>
        <begin position="143"/>
        <end position="171"/>
    </location>
</feature>
<dbReference type="Pfam" id="PF01476">
    <property type="entry name" value="LysM"/>
    <property type="match status" value="1"/>
</dbReference>
<comment type="caution">
    <text evidence="5">The sequence shown here is derived from an EMBL/GenBank/DDBJ whole genome shotgun (WGS) entry which is preliminary data.</text>
</comment>
<dbReference type="Proteomes" id="UP000238071">
    <property type="component" value="Unassembled WGS sequence"/>
</dbReference>
<keyword evidence="6" id="KW-1185">Reference proteome</keyword>
<proteinExistence type="inferred from homology"/>
<name>A0A2S6H3B3_9GAMM</name>
<dbReference type="PANTHER" id="PTHR21666:SF263">
    <property type="entry name" value="MUREIN HYDROLASE ACTIVATOR NLPD"/>
    <property type="match status" value="1"/>
</dbReference>
<dbReference type="InterPro" id="IPR036779">
    <property type="entry name" value="LysM_dom_sf"/>
</dbReference>
<evidence type="ECO:0000313" key="5">
    <source>
        <dbReference type="EMBL" id="PPK71982.1"/>
    </source>
</evidence>
<accession>A0A2S6H3B3</accession>
<dbReference type="PANTHER" id="PTHR21666">
    <property type="entry name" value="PEPTIDASE-RELATED"/>
    <property type="match status" value="1"/>
</dbReference>
<feature type="chain" id="PRO_5015596901" evidence="3">
    <location>
        <begin position="23"/>
        <end position="304"/>
    </location>
</feature>
<dbReference type="InterPro" id="IPR011055">
    <property type="entry name" value="Dup_hybrid_motif"/>
</dbReference>
<dbReference type="GO" id="GO:0032153">
    <property type="term" value="C:cell division site"/>
    <property type="evidence" value="ECO:0007669"/>
    <property type="project" value="TreeGrafter"/>
</dbReference>
<dbReference type="AlphaFoldDB" id="A0A2S6H3B3"/>
<dbReference type="InterPro" id="IPR050570">
    <property type="entry name" value="Cell_wall_metabolism_enzyme"/>
</dbReference>
<reference evidence="5 6" key="1">
    <citation type="submission" date="2018-02" db="EMBL/GenBank/DDBJ databases">
        <title>Subsurface microbial communities from deep shales in Ohio and West Virginia, USA.</title>
        <authorList>
            <person name="Wrighton K."/>
        </authorList>
    </citation>
    <scope>NUCLEOTIDE SEQUENCE [LARGE SCALE GENOMIC DNA]</scope>
    <source>
        <strain evidence="5 6">OWC-G53F</strain>
    </source>
</reference>
<evidence type="ECO:0000256" key="3">
    <source>
        <dbReference type="SAM" id="SignalP"/>
    </source>
</evidence>
<protein>
    <submittedName>
        <fullName evidence="5">Lipoprotein NlpD</fullName>
    </submittedName>
</protein>
<organism evidence="5 6">
    <name type="scientific">Methylobacter tundripaludum</name>
    <dbReference type="NCBI Taxonomy" id="173365"/>
    <lineage>
        <taxon>Bacteria</taxon>
        <taxon>Pseudomonadati</taxon>
        <taxon>Pseudomonadota</taxon>
        <taxon>Gammaproteobacteria</taxon>
        <taxon>Methylococcales</taxon>
        <taxon>Methylococcaceae</taxon>
        <taxon>Methylobacter</taxon>
    </lineage>
</organism>
<dbReference type="InterPro" id="IPR016047">
    <property type="entry name" value="M23ase_b-sheet_dom"/>
</dbReference>
<evidence type="ECO:0000259" key="4">
    <source>
        <dbReference type="PROSITE" id="PS51782"/>
    </source>
</evidence>
<dbReference type="PROSITE" id="PS51782">
    <property type="entry name" value="LYSM"/>
    <property type="match status" value="1"/>
</dbReference>
<dbReference type="InterPro" id="IPR018392">
    <property type="entry name" value="LysM"/>
</dbReference>
<dbReference type="Gene3D" id="3.10.350.10">
    <property type="entry name" value="LysM domain"/>
    <property type="match status" value="1"/>
</dbReference>
<dbReference type="EMBL" id="PTIY01000005">
    <property type="protein sequence ID" value="PPK71982.1"/>
    <property type="molecule type" value="Genomic_DNA"/>
</dbReference>
<dbReference type="GO" id="GO:0004222">
    <property type="term" value="F:metalloendopeptidase activity"/>
    <property type="evidence" value="ECO:0007669"/>
    <property type="project" value="TreeGrafter"/>
</dbReference>
<dbReference type="SUPFAM" id="SSF51261">
    <property type="entry name" value="Duplicated hybrid motif"/>
    <property type="match status" value="1"/>
</dbReference>
<dbReference type="SMART" id="SM00257">
    <property type="entry name" value="LysM"/>
    <property type="match status" value="1"/>
</dbReference>
<feature type="region of interest" description="Disordered" evidence="2">
    <location>
        <begin position="86"/>
        <end position="175"/>
    </location>
</feature>
<dbReference type="Pfam" id="PF01551">
    <property type="entry name" value="Peptidase_M23"/>
    <property type="match status" value="1"/>
</dbReference>
<evidence type="ECO:0000256" key="2">
    <source>
        <dbReference type="SAM" id="MobiDB-lite"/>
    </source>
</evidence>
<comment type="similarity">
    <text evidence="1">Belongs to the E.coli NlpD/Haemophilus LppB family.</text>
</comment>
<feature type="compositionally biased region" description="Basic and acidic residues" evidence="2">
    <location>
        <begin position="102"/>
        <end position="120"/>
    </location>
</feature>
<feature type="compositionally biased region" description="Polar residues" evidence="2">
    <location>
        <begin position="131"/>
        <end position="142"/>
    </location>
</feature>
<evidence type="ECO:0000313" key="6">
    <source>
        <dbReference type="Proteomes" id="UP000238071"/>
    </source>
</evidence>
<evidence type="ECO:0000256" key="1">
    <source>
        <dbReference type="ARBA" id="ARBA00038420"/>
    </source>
</evidence>
<sequence>MSSIRSKLALITLLTALLNGCAELPPNYAPVTTNSPEIAKDEPKHHLVKKGDTLYGISLLFDLDYRQLAQWNRIAPPYRLEVGQKIRLSDPSPDNKAGSVADDSKNDGTRVPKPLAETKQKIATAPATKKAGSQNKTAISLNRKTDSNHKPPSDTKPIRNSIEKSGSDPQKKSTISIDNENMLMLNFQWPIKGKILKSFSRADSKGIDIAGEMGQDVSAAEAGKVVYSGQGLIGYGNLLIIKHNDLYLSAYANNSRLLVAEGHQVEKGELIAKVGQAGSNKASLHFEIRKNGKPVNPLSLLPGK</sequence>
<dbReference type="Gene3D" id="2.70.70.10">
    <property type="entry name" value="Glucose Permease (Domain IIA)"/>
    <property type="match status" value="1"/>
</dbReference>
<keyword evidence="3" id="KW-0732">Signal</keyword>
<dbReference type="GO" id="GO:0009279">
    <property type="term" value="C:cell outer membrane"/>
    <property type="evidence" value="ECO:0007669"/>
    <property type="project" value="TreeGrafter"/>
</dbReference>
<keyword evidence="5" id="KW-0449">Lipoprotein</keyword>
<dbReference type="CDD" id="cd12797">
    <property type="entry name" value="M23_peptidase"/>
    <property type="match status" value="1"/>
</dbReference>
<feature type="signal peptide" evidence="3">
    <location>
        <begin position="1"/>
        <end position="22"/>
    </location>
</feature>